<dbReference type="Gene3D" id="3.90.1150.10">
    <property type="entry name" value="Aspartate Aminotransferase, domain 1"/>
    <property type="match status" value="1"/>
</dbReference>
<proteinExistence type="inferred from homology"/>
<comment type="similarity">
    <text evidence="1 2">Belongs to the DegT/DnrJ/EryC1 family.</text>
</comment>
<dbReference type="InterPro" id="IPR015421">
    <property type="entry name" value="PyrdxlP-dep_Trfase_major"/>
</dbReference>
<evidence type="ECO:0000256" key="1">
    <source>
        <dbReference type="ARBA" id="ARBA00037999"/>
    </source>
</evidence>
<keyword evidence="2" id="KW-0663">Pyridoxal phosphate</keyword>
<dbReference type="InterPro" id="IPR015422">
    <property type="entry name" value="PyrdxlP-dep_Trfase_small"/>
</dbReference>
<evidence type="ECO:0000313" key="3">
    <source>
        <dbReference type="EMBL" id="MFD0914994.1"/>
    </source>
</evidence>
<keyword evidence="3" id="KW-0032">Aminotransferase</keyword>
<dbReference type="Proteomes" id="UP001597101">
    <property type="component" value="Unassembled WGS sequence"/>
</dbReference>
<dbReference type="RefSeq" id="WP_377210845.1">
    <property type="nucleotide sequence ID" value="NZ_JBHTJV010000002.1"/>
</dbReference>
<dbReference type="EMBL" id="JBHTJV010000002">
    <property type="protein sequence ID" value="MFD0914994.1"/>
    <property type="molecule type" value="Genomic_DNA"/>
</dbReference>
<dbReference type="SUPFAM" id="SSF53383">
    <property type="entry name" value="PLP-dependent transferases"/>
    <property type="match status" value="1"/>
</dbReference>
<dbReference type="Pfam" id="PF01041">
    <property type="entry name" value="DegT_DnrJ_EryC1"/>
    <property type="match status" value="1"/>
</dbReference>
<dbReference type="Gene3D" id="3.40.640.10">
    <property type="entry name" value="Type I PLP-dependent aspartate aminotransferase-like (Major domain)"/>
    <property type="match status" value="1"/>
</dbReference>
<comment type="caution">
    <text evidence="3">The sequence shown here is derived from an EMBL/GenBank/DDBJ whole genome shotgun (WGS) entry which is preliminary data.</text>
</comment>
<dbReference type="PANTHER" id="PTHR30244">
    <property type="entry name" value="TRANSAMINASE"/>
    <property type="match status" value="1"/>
</dbReference>
<keyword evidence="4" id="KW-1185">Reference proteome</keyword>
<gene>
    <name evidence="3" type="ORF">ACFQ14_01080</name>
</gene>
<dbReference type="GO" id="GO:0008483">
    <property type="term" value="F:transaminase activity"/>
    <property type="evidence" value="ECO:0007669"/>
    <property type="project" value="UniProtKB-KW"/>
</dbReference>
<dbReference type="InterPro" id="IPR000653">
    <property type="entry name" value="DegT/StrS_aminotransferase"/>
</dbReference>
<accession>A0ABW3F950</accession>
<sequence>MTELRFSKPFTQQEPIDEATIERVGDILRGGRLHRYNTLNGETAEAALLEREYAKWQGAKYCLACSSGGYALHVALRAAGLQHGDKVLANAYTLAPVPGAIHNAGGVPVFVEIDDNWHVDIDDLRAKAADSEAKFFMLSHMRGHIADMDRICTVCDEFGLTLVEDCAHTMGAFWKGKRSGNFGRVAAFSAQTYKHINSGEGGFLTTDDADIAARAIVMSGSYMLYGSHGAAPDEEAFARVKLQTPNYSGRMDNMRAAILRGQLGVLEENVRRWNERYRVLERGLGKSGAIHLADRAQHEAFVGSSIQFRPQLSPTAFEPFIEGCASRGVDVKWFGADEPKAFTSRFDSWQYLGRLPDLPRTREVLSQTCDMRVPLTFSLDDCAVVAQIVREEVARLV</sequence>
<dbReference type="InterPro" id="IPR015424">
    <property type="entry name" value="PyrdxlP-dep_Trfase"/>
</dbReference>
<keyword evidence="3" id="KW-0808">Transferase</keyword>
<evidence type="ECO:0000313" key="4">
    <source>
        <dbReference type="Proteomes" id="UP001597101"/>
    </source>
</evidence>
<dbReference type="PANTHER" id="PTHR30244:SF34">
    <property type="entry name" value="DTDP-4-AMINO-4,6-DIDEOXYGALACTOSE TRANSAMINASE"/>
    <property type="match status" value="1"/>
</dbReference>
<protein>
    <submittedName>
        <fullName evidence="3">DegT/DnrJ/EryC1/StrS family aminotransferase</fullName>
    </submittedName>
</protein>
<organism evidence="3 4">
    <name type="scientific">Pseudahrensia aquimaris</name>
    <dbReference type="NCBI Taxonomy" id="744461"/>
    <lineage>
        <taxon>Bacteria</taxon>
        <taxon>Pseudomonadati</taxon>
        <taxon>Pseudomonadota</taxon>
        <taxon>Alphaproteobacteria</taxon>
        <taxon>Hyphomicrobiales</taxon>
        <taxon>Ahrensiaceae</taxon>
        <taxon>Pseudahrensia</taxon>
    </lineage>
</organism>
<reference evidence="4" key="1">
    <citation type="journal article" date="2019" name="Int. J. Syst. Evol. Microbiol.">
        <title>The Global Catalogue of Microorganisms (GCM) 10K type strain sequencing project: providing services to taxonomists for standard genome sequencing and annotation.</title>
        <authorList>
            <consortium name="The Broad Institute Genomics Platform"/>
            <consortium name="The Broad Institute Genome Sequencing Center for Infectious Disease"/>
            <person name="Wu L."/>
            <person name="Ma J."/>
        </authorList>
    </citation>
    <scope>NUCLEOTIDE SEQUENCE [LARGE SCALE GENOMIC DNA]</scope>
    <source>
        <strain evidence="4">CCUG 60023</strain>
    </source>
</reference>
<name>A0ABW3F950_9HYPH</name>
<evidence type="ECO:0000256" key="2">
    <source>
        <dbReference type="RuleBase" id="RU004508"/>
    </source>
</evidence>